<dbReference type="RefSeq" id="WP_089966704.1">
    <property type="nucleotide sequence ID" value="NZ_FOCQ01000005.1"/>
</dbReference>
<dbReference type="AlphaFoldDB" id="A0A1H8DDK5"/>
<dbReference type="Proteomes" id="UP000199695">
    <property type="component" value="Unassembled WGS sequence"/>
</dbReference>
<evidence type="ECO:0000313" key="1">
    <source>
        <dbReference type="EMBL" id="SEN04864.1"/>
    </source>
</evidence>
<accession>A0A1H8DDK5</accession>
<proteinExistence type="predicted"/>
<dbReference type="EMBL" id="FOCQ01000005">
    <property type="protein sequence ID" value="SEN04864.1"/>
    <property type="molecule type" value="Genomic_DNA"/>
</dbReference>
<reference evidence="1 2" key="1">
    <citation type="submission" date="2016-10" db="EMBL/GenBank/DDBJ databases">
        <authorList>
            <person name="de Groot N.N."/>
        </authorList>
    </citation>
    <scope>NUCLEOTIDE SEQUENCE [LARGE SCALE GENOMIC DNA]</scope>
    <source>
        <strain evidence="1 2">DSM 46701</strain>
    </source>
</reference>
<organism evidence="1 2">
    <name type="scientific">Lihuaxuella thermophila</name>
    <dbReference type="NCBI Taxonomy" id="1173111"/>
    <lineage>
        <taxon>Bacteria</taxon>
        <taxon>Bacillati</taxon>
        <taxon>Bacillota</taxon>
        <taxon>Bacilli</taxon>
        <taxon>Bacillales</taxon>
        <taxon>Thermoactinomycetaceae</taxon>
        <taxon>Lihuaxuella</taxon>
    </lineage>
</organism>
<protein>
    <submittedName>
        <fullName evidence="1">Uncharacterized protein</fullName>
    </submittedName>
</protein>
<gene>
    <name evidence="1" type="ORF">SAMN05444955_105107</name>
</gene>
<dbReference type="STRING" id="1173111.SAMN05444955_105107"/>
<keyword evidence="2" id="KW-1185">Reference proteome</keyword>
<name>A0A1H8DDK5_9BACL</name>
<sequence length="157" mass="18767">MHLPPETKAALEKIDFIHRYKSLSAKYYCDLDESFMNVDNHEVLRIFKELGYHARFDKRENFFHIVEESPPCKFEFNISLKHGFLEFIWGTWKDGELLIGDPWGMLKNLLDGRDESVRLPGFRNYHELKEILEEAFLMYEDFKRELLSVCRKETGEV</sequence>
<evidence type="ECO:0000313" key="2">
    <source>
        <dbReference type="Proteomes" id="UP000199695"/>
    </source>
</evidence>
<dbReference type="OrthoDB" id="2720680at2"/>